<dbReference type="Proteomes" id="UP000295443">
    <property type="component" value="Unassembled WGS sequence"/>
</dbReference>
<keyword evidence="1" id="KW-0812">Transmembrane</keyword>
<organism evidence="2 3">
    <name type="scientific">Parasulfuritortus cantonensis</name>
    <dbReference type="NCBI Taxonomy" id="2528202"/>
    <lineage>
        <taxon>Bacteria</taxon>
        <taxon>Pseudomonadati</taxon>
        <taxon>Pseudomonadota</taxon>
        <taxon>Betaproteobacteria</taxon>
        <taxon>Nitrosomonadales</taxon>
        <taxon>Thiobacillaceae</taxon>
        <taxon>Parasulfuritortus</taxon>
    </lineage>
</organism>
<protein>
    <submittedName>
        <fullName evidence="2">Uncharacterized protein</fullName>
    </submittedName>
</protein>
<keyword evidence="1" id="KW-1133">Transmembrane helix</keyword>
<feature type="transmembrane region" description="Helical" evidence="1">
    <location>
        <begin position="33"/>
        <end position="50"/>
    </location>
</feature>
<evidence type="ECO:0000313" key="2">
    <source>
        <dbReference type="EMBL" id="TCJ15190.1"/>
    </source>
</evidence>
<evidence type="ECO:0000313" key="3">
    <source>
        <dbReference type="Proteomes" id="UP000295443"/>
    </source>
</evidence>
<accession>A0A4R1BDN1</accession>
<feature type="transmembrane region" description="Helical" evidence="1">
    <location>
        <begin position="7"/>
        <end position="27"/>
    </location>
</feature>
<keyword evidence="3" id="KW-1185">Reference proteome</keyword>
<reference evidence="2 3" key="1">
    <citation type="submission" date="2019-03" db="EMBL/GenBank/DDBJ databases">
        <title>Genome sequence of Thiobacillaceae bacterium LSR1, a sulfur-oxidizing bacterium isolated from freshwater sediment.</title>
        <authorList>
            <person name="Li S."/>
        </authorList>
    </citation>
    <scope>NUCLEOTIDE SEQUENCE [LARGE SCALE GENOMIC DNA]</scope>
    <source>
        <strain evidence="2 3">LSR1</strain>
    </source>
</reference>
<dbReference type="RefSeq" id="WP_131446293.1">
    <property type="nucleotide sequence ID" value="NZ_SJZB01000029.1"/>
</dbReference>
<name>A0A4R1BDN1_9PROT</name>
<dbReference type="AlphaFoldDB" id="A0A4R1BDN1"/>
<gene>
    <name evidence="2" type="ORF">EZJ19_07730</name>
</gene>
<sequence length="161" mass="17790">MEAIKALKWLAAWLAAFAALPVSVALIDYLGGFGVAVGFLITAFAIIRLYDLRSSARNLQAINAALPMLDCVVGGRRFVGTESVAIATRRVDKLDRPGPLILEQLCRTRVGQWFKLSFQTDNGTGYPFGLAVQPISENEAKNWLEQDPDIYRRFFGEPEIA</sequence>
<dbReference type="OrthoDB" id="9182014at2"/>
<proteinExistence type="predicted"/>
<comment type="caution">
    <text evidence="2">The sequence shown here is derived from an EMBL/GenBank/DDBJ whole genome shotgun (WGS) entry which is preliminary data.</text>
</comment>
<dbReference type="EMBL" id="SJZB01000029">
    <property type="protein sequence ID" value="TCJ15190.1"/>
    <property type="molecule type" value="Genomic_DNA"/>
</dbReference>
<evidence type="ECO:0000256" key="1">
    <source>
        <dbReference type="SAM" id="Phobius"/>
    </source>
</evidence>
<keyword evidence="1" id="KW-0472">Membrane</keyword>